<dbReference type="STRING" id="83656.B1H18_00330"/>
<dbReference type="SUPFAM" id="SSF109854">
    <property type="entry name" value="DinB/YfiT-like putative metalloenzymes"/>
    <property type="match status" value="1"/>
</dbReference>
<reference evidence="2 3" key="1">
    <citation type="submission" date="2017-02" db="EMBL/GenBank/DDBJ databases">
        <title>Draft Genome Sequence of Streptomyces tsukubaensis F601, a Producer of the immunosuppressant tacrolimus FK506.</title>
        <authorList>
            <person name="Zong G."/>
            <person name="Zhong C."/>
            <person name="Fu J."/>
            <person name="Qin R."/>
            <person name="Cao G."/>
        </authorList>
    </citation>
    <scope>NUCLEOTIDE SEQUENCE [LARGE SCALE GENOMIC DNA]</scope>
    <source>
        <strain evidence="2 3">F601</strain>
    </source>
</reference>
<dbReference type="Proteomes" id="UP000190539">
    <property type="component" value="Unassembled WGS sequence"/>
</dbReference>
<protein>
    <recommendedName>
        <fullName evidence="1">DinB-like domain-containing protein</fullName>
    </recommendedName>
</protein>
<dbReference type="EMBL" id="MVFC01000001">
    <property type="protein sequence ID" value="OON82566.1"/>
    <property type="molecule type" value="Genomic_DNA"/>
</dbReference>
<name>A0A1V4AEM9_9ACTN</name>
<evidence type="ECO:0000313" key="3">
    <source>
        <dbReference type="Proteomes" id="UP000190539"/>
    </source>
</evidence>
<evidence type="ECO:0000313" key="2">
    <source>
        <dbReference type="EMBL" id="OON82566.1"/>
    </source>
</evidence>
<comment type="caution">
    <text evidence="2">The sequence shown here is derived from an EMBL/GenBank/DDBJ whole genome shotgun (WGS) entry which is preliminary data.</text>
</comment>
<accession>A0A1V4AEM9</accession>
<dbReference type="Gene3D" id="1.20.120.450">
    <property type="entry name" value="dinb family like domain"/>
    <property type="match status" value="1"/>
</dbReference>
<dbReference type="Pfam" id="PF12867">
    <property type="entry name" value="DinB_2"/>
    <property type="match status" value="1"/>
</dbReference>
<dbReference type="OrthoDB" id="2363925at2"/>
<dbReference type="RefSeq" id="WP_077963641.1">
    <property type="nucleotide sequence ID" value="NZ_CP045178.1"/>
</dbReference>
<evidence type="ECO:0000259" key="1">
    <source>
        <dbReference type="Pfam" id="PF12867"/>
    </source>
</evidence>
<dbReference type="InterPro" id="IPR024775">
    <property type="entry name" value="DinB-like"/>
</dbReference>
<sequence>MKSAELLKDAFDRVKEEVHAAVEGLSPDDLNARLDSGANSIAWLVWHLTRVQDDHIADAGGLDQVWTSQKWSSRFDLALPEDSTGYGHTDEQVAAVRVGSADLLLGYHDAVHQQTLRYVAGLDDAALDRVVDENWTPPVTLGVRLVSVIGDDLQHVGQAAFVRGALQRR</sequence>
<feature type="domain" description="DinB-like" evidence="1">
    <location>
        <begin position="10"/>
        <end position="159"/>
    </location>
</feature>
<keyword evidence="3" id="KW-1185">Reference proteome</keyword>
<gene>
    <name evidence="2" type="ORF">B1H18_00330</name>
</gene>
<dbReference type="NCBIfam" id="NF047843">
    <property type="entry name" value="MST_Rv0443"/>
    <property type="match status" value="1"/>
</dbReference>
<dbReference type="InterPro" id="IPR034660">
    <property type="entry name" value="DinB/YfiT-like"/>
</dbReference>
<organism evidence="2 3">
    <name type="scientific">Streptomyces tsukubensis</name>
    <dbReference type="NCBI Taxonomy" id="83656"/>
    <lineage>
        <taxon>Bacteria</taxon>
        <taxon>Bacillati</taxon>
        <taxon>Actinomycetota</taxon>
        <taxon>Actinomycetes</taxon>
        <taxon>Kitasatosporales</taxon>
        <taxon>Streptomycetaceae</taxon>
        <taxon>Streptomyces</taxon>
    </lineage>
</organism>
<dbReference type="AlphaFoldDB" id="A0A1V4AEM9"/>
<proteinExistence type="predicted"/>